<keyword evidence="9" id="KW-0999">Mitochondrion inner membrane</keyword>
<evidence type="ECO:0000256" key="3">
    <source>
        <dbReference type="ARBA" id="ARBA00007393"/>
    </source>
</evidence>
<evidence type="ECO:0000256" key="6">
    <source>
        <dbReference type="ARBA" id="ARBA00022448"/>
    </source>
</evidence>
<evidence type="ECO:0000256" key="14">
    <source>
        <dbReference type="ARBA" id="ARBA00030377"/>
    </source>
</evidence>
<reference evidence="16" key="1">
    <citation type="submission" date="2021-05" db="EMBL/GenBank/DDBJ databases">
        <authorList>
            <person name="Tigano A."/>
        </authorList>
    </citation>
    <scope>NUCLEOTIDE SEQUENCE</scope>
</reference>
<gene>
    <name evidence="16" type="ORF">MMEN_LOCUS11977</name>
</gene>
<keyword evidence="12" id="KW-0496">Mitochondrion</keyword>
<dbReference type="AlphaFoldDB" id="A0A8S4BDP9"/>
<evidence type="ECO:0000256" key="7">
    <source>
        <dbReference type="ARBA" id="ARBA00022660"/>
    </source>
</evidence>
<evidence type="ECO:0000256" key="15">
    <source>
        <dbReference type="ARBA" id="ARBA00033364"/>
    </source>
</evidence>
<evidence type="ECO:0000256" key="13">
    <source>
        <dbReference type="ARBA" id="ARBA00023136"/>
    </source>
</evidence>
<keyword evidence="7" id="KW-0679">Respiratory chain</keyword>
<organism evidence="16 17">
    <name type="scientific">Menidia menidia</name>
    <name type="common">Atlantic silverside</name>
    <dbReference type="NCBI Taxonomy" id="238744"/>
    <lineage>
        <taxon>Eukaryota</taxon>
        <taxon>Metazoa</taxon>
        <taxon>Chordata</taxon>
        <taxon>Craniata</taxon>
        <taxon>Vertebrata</taxon>
        <taxon>Euteleostomi</taxon>
        <taxon>Actinopterygii</taxon>
        <taxon>Neopterygii</taxon>
        <taxon>Teleostei</taxon>
        <taxon>Neoteleostei</taxon>
        <taxon>Acanthomorphata</taxon>
        <taxon>Ovalentaria</taxon>
        <taxon>Atherinomorphae</taxon>
        <taxon>Atheriniformes</taxon>
        <taxon>Atherinopsidae</taxon>
        <taxon>Menidiinae</taxon>
        <taxon>Menidia</taxon>
    </lineage>
</organism>
<comment type="similarity">
    <text evidence="3">Belongs to the complex I NDUFB1 subunit family.</text>
</comment>
<evidence type="ECO:0000256" key="8">
    <source>
        <dbReference type="ARBA" id="ARBA00022692"/>
    </source>
</evidence>
<dbReference type="PANTHER" id="PTHR15222">
    <property type="entry name" value="NADH DEHYDROGENASE [UBIQUINONE] 1 BETA SUBCOMPLEX SUBUNIT 1"/>
    <property type="match status" value="1"/>
</dbReference>
<keyword evidence="13" id="KW-0472">Membrane</keyword>
<proteinExistence type="inferred from homology"/>
<evidence type="ECO:0000313" key="16">
    <source>
        <dbReference type="EMBL" id="CAG5928323.1"/>
    </source>
</evidence>
<name>A0A8S4BDP9_9TELE</name>
<evidence type="ECO:0000256" key="9">
    <source>
        <dbReference type="ARBA" id="ARBA00022792"/>
    </source>
</evidence>
<accession>A0A8S4BDP9</accession>
<evidence type="ECO:0000313" key="17">
    <source>
        <dbReference type="Proteomes" id="UP000677803"/>
    </source>
</evidence>
<keyword evidence="11" id="KW-1133">Transmembrane helix</keyword>
<dbReference type="PANTHER" id="PTHR15222:SF2">
    <property type="entry name" value="NADH DEHYDROGENASE [UBIQUINONE] 1 BETA SUBCOMPLEX SUBUNIT 1"/>
    <property type="match status" value="1"/>
</dbReference>
<keyword evidence="10" id="KW-0249">Electron transport</keyword>
<dbReference type="InterPro" id="IPR012575">
    <property type="entry name" value="NDUB1"/>
</dbReference>
<comment type="function">
    <text evidence="1">Accessory subunit of the mitochondrial membrane respiratory chain NADH dehydrogenase (Complex I) that is believed not to be involved in catalysis. Complex I functions in the transfer of electrons from NADH to the respiratory chain. The immediate electron acceptor for the enzyme is believed to be ubiquinone.</text>
</comment>
<comment type="caution">
    <text evidence="16">The sequence shown here is derived from an EMBL/GenBank/DDBJ whole genome shotgun (WGS) entry which is preliminary data.</text>
</comment>
<evidence type="ECO:0000256" key="2">
    <source>
        <dbReference type="ARBA" id="ARBA00004298"/>
    </source>
</evidence>
<evidence type="ECO:0000256" key="5">
    <source>
        <dbReference type="ARBA" id="ARBA00018678"/>
    </source>
</evidence>
<sequence length="354" mass="39709">MLWKSGLNTTATLKEHNSRLKTKSSSLDEADLVDVGLTGGVHRFLQFGQVQTGFRGATDDHQLPGFHLIYDLLYGVAIRAAFIVNKLLKLLSLEFYSLPDLSKTEEQSKLNYTKYLGFGELYNVVADVVKQSKWELSQLQYPPSRIHSNEDITITTQGLHDIGYGRRSRTMINLASSARQYWAHIFVPVGFVIGWYLDKKQDEKLTAFRNKSALYSRELKPGEEILHSSQEFDPAMVLLHDNSFGYGAESGIMADEIKTTLKDEDLVRVLHAHLNHKGLDVVVMRSEALSSSRCKPSVCFAFMSVEAHVNRAGEVDAAVLWSGLSHPGCTSKNVWVLKSFRSFRSSISCATRLC</sequence>
<evidence type="ECO:0000256" key="12">
    <source>
        <dbReference type="ARBA" id="ARBA00023128"/>
    </source>
</evidence>
<protein>
    <recommendedName>
        <fullName evidence="5">NADH dehydrogenase [ubiquinone] 1 beta subcomplex subunit 1</fullName>
    </recommendedName>
    <alternativeName>
        <fullName evidence="15">Complex I-MNLL</fullName>
    </alternativeName>
    <alternativeName>
        <fullName evidence="14">NADH-ubiquinone oxidoreductase MNLL subunit</fullName>
    </alternativeName>
</protein>
<evidence type="ECO:0000256" key="1">
    <source>
        <dbReference type="ARBA" id="ARBA00003335"/>
    </source>
</evidence>
<comment type="subunit">
    <text evidence="4">Complex I is composed of 45 different subunits.</text>
</comment>
<evidence type="ECO:0000256" key="11">
    <source>
        <dbReference type="ARBA" id="ARBA00022989"/>
    </source>
</evidence>
<evidence type="ECO:0000256" key="10">
    <source>
        <dbReference type="ARBA" id="ARBA00022982"/>
    </source>
</evidence>
<dbReference type="Proteomes" id="UP000677803">
    <property type="component" value="Unassembled WGS sequence"/>
</dbReference>
<keyword evidence="8" id="KW-0812">Transmembrane</keyword>
<keyword evidence="6" id="KW-0813">Transport</keyword>
<evidence type="ECO:0000256" key="4">
    <source>
        <dbReference type="ARBA" id="ARBA00011533"/>
    </source>
</evidence>
<keyword evidence="17" id="KW-1185">Reference proteome</keyword>
<dbReference type="OrthoDB" id="9923602at2759"/>
<dbReference type="GO" id="GO:0005743">
    <property type="term" value="C:mitochondrial inner membrane"/>
    <property type="evidence" value="ECO:0007669"/>
    <property type="project" value="UniProtKB-SubCell"/>
</dbReference>
<dbReference type="Pfam" id="PF08040">
    <property type="entry name" value="NADH_oxidored"/>
    <property type="match status" value="1"/>
</dbReference>
<dbReference type="EMBL" id="CAJRST010012224">
    <property type="protein sequence ID" value="CAG5928323.1"/>
    <property type="molecule type" value="Genomic_DNA"/>
</dbReference>
<comment type="subcellular location">
    <subcellularLocation>
        <location evidence="2">Mitochondrion inner membrane</location>
        <topology evidence="2">Single-pass membrane protein</topology>
        <orientation evidence="2">Matrix side</orientation>
    </subcellularLocation>
</comment>